<dbReference type="SUPFAM" id="SSF52540">
    <property type="entry name" value="P-loop containing nucleoside triphosphate hydrolases"/>
    <property type="match status" value="2"/>
</dbReference>
<protein>
    <submittedName>
        <fullName evidence="9">ATPase AAA</fullName>
    </submittedName>
</protein>
<dbReference type="FunFam" id="3.40.50.300:FF:000012">
    <property type="entry name" value="Transitional endoplasmic reticulum ATPase"/>
    <property type="match status" value="1"/>
</dbReference>
<evidence type="ECO:0000259" key="6">
    <source>
        <dbReference type="SMART" id="SM00382"/>
    </source>
</evidence>
<dbReference type="AlphaFoldDB" id="A0A9W6J7S5"/>
<reference evidence="9" key="1">
    <citation type="journal article" date="2014" name="Int. J. Syst. Evol. Microbiol.">
        <title>Complete genome sequence of Corynebacterium casei LMG S-19264T (=DSM 44701T), isolated from a smear-ripened cheese.</title>
        <authorList>
            <consortium name="US DOE Joint Genome Institute (JGI-PGF)"/>
            <person name="Walter F."/>
            <person name="Albersmeier A."/>
            <person name="Kalinowski J."/>
            <person name="Ruckert C."/>
        </authorList>
    </citation>
    <scope>NUCLEOTIDE SEQUENCE</scope>
    <source>
        <strain evidence="9">VKM B-2484</strain>
    </source>
</reference>
<organism evidence="9 10">
    <name type="scientific">Ancylobacter dichloromethanicus</name>
    <dbReference type="NCBI Taxonomy" id="518825"/>
    <lineage>
        <taxon>Bacteria</taxon>
        <taxon>Pseudomonadati</taxon>
        <taxon>Pseudomonadota</taxon>
        <taxon>Alphaproteobacteria</taxon>
        <taxon>Hyphomicrobiales</taxon>
        <taxon>Xanthobacteraceae</taxon>
        <taxon>Ancylobacter</taxon>
    </lineage>
</organism>
<keyword evidence="10" id="KW-1185">Reference proteome</keyword>
<dbReference type="InterPro" id="IPR003959">
    <property type="entry name" value="ATPase_AAA_core"/>
</dbReference>
<dbReference type="FunFam" id="3.40.50.300:FF:000018">
    <property type="entry name" value="Cell division control 48"/>
    <property type="match status" value="1"/>
</dbReference>
<reference evidence="9" key="2">
    <citation type="submission" date="2023-01" db="EMBL/GenBank/DDBJ databases">
        <authorList>
            <person name="Sun Q."/>
            <person name="Evtushenko L."/>
        </authorList>
    </citation>
    <scope>NUCLEOTIDE SEQUENCE</scope>
    <source>
        <strain evidence="9">VKM B-2484</strain>
    </source>
</reference>
<evidence type="ECO:0000313" key="10">
    <source>
        <dbReference type="Proteomes" id="UP001143370"/>
    </source>
</evidence>
<evidence type="ECO:0000259" key="8">
    <source>
        <dbReference type="SMART" id="SM01073"/>
    </source>
</evidence>
<dbReference type="FunFam" id="1.10.8.60:FF:000057">
    <property type="entry name" value="AAA family ATPase, CDC48 subfamily"/>
    <property type="match status" value="1"/>
</dbReference>
<sequence length="718" mass="77254">MSDEIAAEPAPFTFRVCEAPTRDVGRGLIRLDPDDMLRLGVEVGDVVSIVGRRSTVARVMPAHAGMRRQSLVQMDGLARVNAGASLDEPVTLHPATVARARAVTLAQVGARVRAPDSRTLARLLDGIPMLAGDRVRTTLVGAQTREFTVESSDPPGPVMIGPETHLRCLDGTAEGNAVTYEDVGGLGHEVRRIREMIELPLKHPEVFQHLGIESPKGVLLCGPPGTGKTLIARAVAREANVHFIHVNGPEIIDKMYGASEAQLRRLFDDAEKNAPSIVFIDELDAIAPKREEMSGDRQVERRVVAQLLGLMDGLQSRGQVIVIAATNIPNAIDPALRRPGRFDREIIVGVPDENGRREILEIHTRGMPLAADVDLSRLAFRTPGFVGADLAALCREAAMSALRRLIPDISFEDGRVSEEKLAALVVTAEDFVAAQAGTQPSALREIVTQASHKRWADVGGLDDIKRLLVEAVEWPTRHAALYAAAGIQPPKGILFYGQPGTGKTLLAKALAGESGANFIAVKGPQLLSMWAGESERGVREVFRKARQTAPCIVFFDEIDTLTPNRGGTGGALTDRVVAQLLTEIDGIEDLRGVTVVAATNRLDQIDAALLRPGRFDFLVEFHAPDIPGRQAILDVHAGKMPLAPDVDLVALAEATAGMVGADIEALCRHAGVAAIRDVVERDVPERNPTADGEAGAVLRVMPRHFEQALAAMKRERTT</sequence>
<dbReference type="SMART" id="SM01073">
    <property type="entry name" value="CDC48_N"/>
    <property type="match status" value="1"/>
</dbReference>
<feature type="domain" description="AAA+ ATPase" evidence="6">
    <location>
        <begin position="214"/>
        <end position="352"/>
    </location>
</feature>
<dbReference type="Gene3D" id="1.10.8.60">
    <property type="match status" value="2"/>
</dbReference>
<dbReference type="SMART" id="SM01072">
    <property type="entry name" value="CDC48_2"/>
    <property type="match status" value="1"/>
</dbReference>
<dbReference type="InterPro" id="IPR003593">
    <property type="entry name" value="AAA+_ATPase"/>
</dbReference>
<dbReference type="PROSITE" id="PS00674">
    <property type="entry name" value="AAA"/>
    <property type="match status" value="2"/>
</dbReference>
<evidence type="ECO:0000256" key="4">
    <source>
        <dbReference type="ARBA" id="ARBA00022840"/>
    </source>
</evidence>
<feature type="domain" description="AAA+ ATPase" evidence="6">
    <location>
        <begin position="489"/>
        <end position="625"/>
    </location>
</feature>
<dbReference type="GO" id="GO:0016887">
    <property type="term" value="F:ATP hydrolysis activity"/>
    <property type="evidence" value="ECO:0007669"/>
    <property type="project" value="InterPro"/>
</dbReference>
<dbReference type="InterPro" id="IPR050168">
    <property type="entry name" value="AAA_ATPase_domain"/>
</dbReference>
<dbReference type="GO" id="GO:0005524">
    <property type="term" value="F:ATP binding"/>
    <property type="evidence" value="ECO:0007669"/>
    <property type="project" value="UniProtKB-KW"/>
</dbReference>
<dbReference type="InterPro" id="IPR003338">
    <property type="entry name" value="CDC4_N-term_subdom"/>
</dbReference>
<accession>A0A9W6J7S5</accession>
<keyword evidence="3 5" id="KW-0547">Nucleotide-binding</keyword>
<dbReference type="Pfam" id="PF17862">
    <property type="entry name" value="AAA_lid_3"/>
    <property type="match status" value="2"/>
</dbReference>
<dbReference type="PANTHER" id="PTHR23077:SF171">
    <property type="entry name" value="NUCLEAR VALOSIN-CONTAINING PROTEIN-LIKE"/>
    <property type="match status" value="1"/>
</dbReference>
<dbReference type="InterPro" id="IPR005938">
    <property type="entry name" value="AAA_ATPase_CDC48"/>
</dbReference>
<keyword evidence="2" id="KW-0677">Repeat</keyword>
<dbReference type="Gene3D" id="3.40.50.300">
    <property type="entry name" value="P-loop containing nucleotide triphosphate hydrolases"/>
    <property type="match status" value="2"/>
</dbReference>
<feature type="domain" description="CDC48" evidence="7">
    <location>
        <begin position="111"/>
        <end position="175"/>
    </location>
</feature>
<dbReference type="InterPro" id="IPR004201">
    <property type="entry name" value="Cdc48_dom2"/>
</dbReference>
<dbReference type="Pfam" id="PF00004">
    <property type="entry name" value="AAA"/>
    <property type="match status" value="2"/>
</dbReference>
<dbReference type="InterPro" id="IPR041569">
    <property type="entry name" value="AAA_lid_3"/>
</dbReference>
<evidence type="ECO:0000259" key="7">
    <source>
        <dbReference type="SMART" id="SM01072"/>
    </source>
</evidence>
<proteinExistence type="inferred from homology"/>
<dbReference type="NCBIfam" id="TIGR01243">
    <property type="entry name" value="CDC48"/>
    <property type="match status" value="1"/>
</dbReference>
<dbReference type="SMART" id="SM00382">
    <property type="entry name" value="AAA"/>
    <property type="match status" value="2"/>
</dbReference>
<dbReference type="GO" id="GO:0005737">
    <property type="term" value="C:cytoplasm"/>
    <property type="evidence" value="ECO:0007669"/>
    <property type="project" value="UniProtKB-ARBA"/>
</dbReference>
<feature type="domain" description="CDC48 N-terminal subdomain" evidence="8">
    <location>
        <begin position="13"/>
        <end position="97"/>
    </location>
</feature>
<evidence type="ECO:0000256" key="1">
    <source>
        <dbReference type="ARBA" id="ARBA00009833"/>
    </source>
</evidence>
<evidence type="ECO:0000256" key="3">
    <source>
        <dbReference type="ARBA" id="ARBA00022741"/>
    </source>
</evidence>
<dbReference type="Proteomes" id="UP001143370">
    <property type="component" value="Unassembled WGS sequence"/>
</dbReference>
<dbReference type="InterPro" id="IPR009010">
    <property type="entry name" value="Asp_de-COase-like_dom_sf"/>
</dbReference>
<evidence type="ECO:0000313" key="9">
    <source>
        <dbReference type="EMBL" id="GLK71406.1"/>
    </source>
</evidence>
<comment type="caution">
    <text evidence="9">The sequence shown here is derived from an EMBL/GenBank/DDBJ whole genome shotgun (WGS) entry which is preliminary data.</text>
</comment>
<dbReference type="SUPFAM" id="SSF50692">
    <property type="entry name" value="ADC-like"/>
    <property type="match status" value="1"/>
</dbReference>
<dbReference type="CDD" id="cd19511">
    <property type="entry name" value="RecA-like_CDC48_r2-like"/>
    <property type="match status" value="1"/>
</dbReference>
<gene>
    <name evidence="9" type="ORF">GCM10017643_15210</name>
</gene>
<evidence type="ECO:0000256" key="2">
    <source>
        <dbReference type="ARBA" id="ARBA00022737"/>
    </source>
</evidence>
<dbReference type="FunFam" id="2.40.40.20:FF:000007">
    <property type="entry name" value="AAA family ATPase"/>
    <property type="match status" value="1"/>
</dbReference>
<comment type="similarity">
    <text evidence="1">Belongs to the AAA ATPase family. CDC48 subfamily.</text>
</comment>
<evidence type="ECO:0000256" key="5">
    <source>
        <dbReference type="RuleBase" id="RU003651"/>
    </source>
</evidence>
<dbReference type="InterPro" id="IPR003960">
    <property type="entry name" value="ATPase_AAA_CS"/>
</dbReference>
<dbReference type="Pfam" id="PF02359">
    <property type="entry name" value="CDC48_N"/>
    <property type="match status" value="1"/>
</dbReference>
<name>A0A9W6J7S5_9HYPH</name>
<dbReference type="Gene3D" id="2.40.40.20">
    <property type="match status" value="1"/>
</dbReference>
<dbReference type="InterPro" id="IPR027417">
    <property type="entry name" value="P-loop_NTPase"/>
</dbReference>
<dbReference type="PANTHER" id="PTHR23077">
    <property type="entry name" value="AAA-FAMILY ATPASE"/>
    <property type="match status" value="1"/>
</dbReference>
<dbReference type="RefSeq" id="WP_246544513.1">
    <property type="nucleotide sequence ID" value="NZ_BSFJ01000005.1"/>
</dbReference>
<keyword evidence="4 5" id="KW-0067">ATP-binding</keyword>
<dbReference type="EMBL" id="BSFJ01000005">
    <property type="protein sequence ID" value="GLK71406.1"/>
    <property type="molecule type" value="Genomic_DNA"/>
</dbReference>